<feature type="repeat" description="TPR" evidence="1">
    <location>
        <begin position="271"/>
        <end position="304"/>
    </location>
</feature>
<dbReference type="InterPro" id="IPR019734">
    <property type="entry name" value="TPR_rpt"/>
</dbReference>
<gene>
    <name evidence="4" type="ORF">NIES37_52910</name>
</gene>
<evidence type="ECO:0000256" key="1">
    <source>
        <dbReference type="PROSITE-ProRule" id="PRU00339"/>
    </source>
</evidence>
<name>A0A1Z4N6J9_9CYAN</name>
<dbReference type="Proteomes" id="UP000218785">
    <property type="component" value="Chromosome"/>
</dbReference>
<keyword evidence="1" id="KW-0802">TPR repeat</keyword>
<keyword evidence="5" id="KW-1185">Reference proteome</keyword>
<dbReference type="InterPro" id="IPR011990">
    <property type="entry name" value="TPR-like_helical_dom_sf"/>
</dbReference>
<dbReference type="PANTHER" id="PTHR10098:SF112">
    <property type="entry name" value="SLR0380 PROTEIN"/>
    <property type="match status" value="1"/>
</dbReference>
<keyword evidence="2" id="KW-0812">Transmembrane</keyword>
<dbReference type="SMART" id="SM00028">
    <property type="entry name" value="TPR"/>
    <property type="match status" value="8"/>
</dbReference>
<feature type="domain" description="CHAT" evidence="3">
    <location>
        <begin position="609"/>
        <end position="876"/>
    </location>
</feature>
<dbReference type="EMBL" id="AP018248">
    <property type="protein sequence ID" value="BAZ01292.1"/>
    <property type="molecule type" value="Genomic_DNA"/>
</dbReference>
<dbReference type="AlphaFoldDB" id="A0A1Z4N6J9"/>
<reference evidence="4 5" key="1">
    <citation type="submission" date="2017-06" db="EMBL/GenBank/DDBJ databases">
        <title>Genome sequencing of cyanobaciteial culture collection at National Institute for Environmental Studies (NIES).</title>
        <authorList>
            <person name="Hirose Y."/>
            <person name="Shimura Y."/>
            <person name="Fujisawa T."/>
            <person name="Nakamura Y."/>
            <person name="Kawachi M."/>
        </authorList>
    </citation>
    <scope>NUCLEOTIDE SEQUENCE [LARGE SCALE GENOMIC DNA]</scope>
    <source>
        <strain evidence="4 5">NIES-37</strain>
    </source>
</reference>
<keyword evidence="2" id="KW-0472">Membrane</keyword>
<evidence type="ECO:0000259" key="3">
    <source>
        <dbReference type="Pfam" id="PF12770"/>
    </source>
</evidence>
<feature type="transmembrane region" description="Helical" evidence="2">
    <location>
        <begin position="23"/>
        <end position="41"/>
    </location>
</feature>
<dbReference type="PANTHER" id="PTHR10098">
    <property type="entry name" value="RAPSYN-RELATED"/>
    <property type="match status" value="1"/>
</dbReference>
<evidence type="ECO:0000313" key="4">
    <source>
        <dbReference type="EMBL" id="BAZ01292.1"/>
    </source>
</evidence>
<protein>
    <submittedName>
        <fullName evidence="4">TPR repeat protein</fullName>
    </submittedName>
</protein>
<organism evidence="4 5">
    <name type="scientific">Tolypothrix tenuis PCC 7101</name>
    <dbReference type="NCBI Taxonomy" id="231146"/>
    <lineage>
        <taxon>Bacteria</taxon>
        <taxon>Bacillati</taxon>
        <taxon>Cyanobacteriota</taxon>
        <taxon>Cyanophyceae</taxon>
        <taxon>Nostocales</taxon>
        <taxon>Tolypothrichaceae</taxon>
        <taxon>Tolypothrix</taxon>
    </lineage>
</organism>
<dbReference type="Pfam" id="PF13424">
    <property type="entry name" value="TPR_12"/>
    <property type="match status" value="1"/>
</dbReference>
<dbReference type="InterPro" id="IPR024983">
    <property type="entry name" value="CHAT_dom"/>
</dbReference>
<dbReference type="SUPFAM" id="SSF48452">
    <property type="entry name" value="TPR-like"/>
    <property type="match status" value="3"/>
</dbReference>
<evidence type="ECO:0000256" key="2">
    <source>
        <dbReference type="SAM" id="Phobius"/>
    </source>
</evidence>
<dbReference type="Gene3D" id="1.25.40.10">
    <property type="entry name" value="Tetratricopeptide repeat domain"/>
    <property type="match status" value="3"/>
</dbReference>
<accession>A0A1Z4N6J9</accession>
<dbReference type="Pfam" id="PF12770">
    <property type="entry name" value="CHAT"/>
    <property type="match status" value="1"/>
</dbReference>
<dbReference type="Pfam" id="PF13174">
    <property type="entry name" value="TPR_6"/>
    <property type="match status" value="1"/>
</dbReference>
<sequence>MKHKFLNKKIILPNFGLSSSRKIKIYGLFGLSIILTILLVTKDVPVVANQPNLLNSQSITQQPDNNLDLLQQGKNYYQKGQYTEAAKIWQQALKSYQNNKDSVSQVQVLNYLALAYKDLGKIPQAQTTITESLNLLKNWKTSDNQNHLLLAQALNTQGTIQLLQGQTETAIDTWKQATAIYERAGDNTGKLISQINQAQGLQNLGQYRRAKTLLEELVTASQSQPDNLLKAQSLRSLGVALQTIGDLKQSKTALEKSLAISKQLNSPKDVSAVVFSLGNIAQDLAEYDVAIGNYQEVVNLSPEIQEKLSAQLNQLSVLVKLERWEAVEALTPIIENNLAQLAASRPAIYARINFAETLMTIEEKIESGKASLTSNNPKIAELLATAIQQAREIKDSRSEAYALQELGKLYQDNSQLAEAKKLTQQAQNIAQEMNASDLLALTATQSGAIAKAQGDIDSAIAAYETAFNNIQSLRGDLVAISTDVQFDFKESIEPIYREYVGLLLEKGDNQKNLKQARQVIEALQIAELDNYFRDACVDNYPVNIDQIDVQAAVIYPIILSDRLEVILSIPKQPLHHYTTKLSKKQVENTLRHLYSYMSRGYIREESFRLSQRLYKWLIAPAEEKLNSNNVKTLVFVLDGLLRNLPMSALHDGDRYLIEKYNVALSPGLQLFPQGLQRKKLDVLAAGLTEARQGFSSLPAVTGEIKELTKEFPAKTLLNQDFTRDKLKKELDSQSFPIVHLATHGQFSSNPQETFLLTWSDRISILDFDRLFQKRRLGILEPVELLVMSACQTASGDNRATLGLAGLALRSGAKSTIASLWSVNDESTANLMKEFYQQLNNSQLSKAEALRQAQIKIMANPLYQHPYFWASFVLVGNWL</sequence>
<dbReference type="PROSITE" id="PS50005">
    <property type="entry name" value="TPR"/>
    <property type="match status" value="1"/>
</dbReference>
<evidence type="ECO:0000313" key="5">
    <source>
        <dbReference type="Proteomes" id="UP000218785"/>
    </source>
</evidence>
<proteinExistence type="predicted"/>
<keyword evidence="2" id="KW-1133">Transmembrane helix</keyword>
<dbReference type="RefSeq" id="WP_096580784.1">
    <property type="nucleotide sequence ID" value="NZ_CAWNJS010000001.1"/>
</dbReference>
<dbReference type="KEGG" id="ttq:NIES37_52910"/>